<gene>
    <name evidence="2" type="ORF">SAMN05421741_1267</name>
</gene>
<dbReference type="PROSITE" id="PS51257">
    <property type="entry name" value="PROKAR_LIPOPROTEIN"/>
    <property type="match status" value="1"/>
</dbReference>
<dbReference type="AlphaFoldDB" id="A0A1I5FAC7"/>
<reference evidence="3" key="1">
    <citation type="submission" date="2016-10" db="EMBL/GenBank/DDBJ databases">
        <authorList>
            <person name="Varghese N."/>
            <person name="Submissions S."/>
        </authorList>
    </citation>
    <scope>NUCLEOTIDE SEQUENCE [LARGE SCALE GENOMIC DNA]</scope>
    <source>
        <strain evidence="3">DS-12</strain>
    </source>
</reference>
<dbReference type="Proteomes" id="UP000199036">
    <property type="component" value="Unassembled WGS sequence"/>
</dbReference>
<dbReference type="OrthoDB" id="981732at2"/>
<dbReference type="InterPro" id="IPR025309">
    <property type="entry name" value="KTSC_dom"/>
</dbReference>
<accession>A0A1I5FAC7</accession>
<dbReference type="RefSeq" id="WP_091525629.1">
    <property type="nucleotide sequence ID" value="NZ_FOVI01000026.1"/>
</dbReference>
<protein>
    <submittedName>
        <fullName evidence="2">KTSC domain-containing protein</fullName>
    </submittedName>
</protein>
<evidence type="ECO:0000259" key="1">
    <source>
        <dbReference type="Pfam" id="PF13619"/>
    </source>
</evidence>
<dbReference type="Pfam" id="PF13619">
    <property type="entry name" value="KTSC"/>
    <property type="match status" value="1"/>
</dbReference>
<keyword evidence="3" id="KW-1185">Reference proteome</keyword>
<organism evidence="2 3">
    <name type="scientific">Paenimyroides ummariense</name>
    <dbReference type="NCBI Taxonomy" id="913024"/>
    <lineage>
        <taxon>Bacteria</taxon>
        <taxon>Pseudomonadati</taxon>
        <taxon>Bacteroidota</taxon>
        <taxon>Flavobacteriia</taxon>
        <taxon>Flavobacteriales</taxon>
        <taxon>Flavobacteriaceae</taxon>
        <taxon>Paenimyroides</taxon>
    </lineage>
</organism>
<sequence>MKKTLLIIFGTASLLACKGKIDCQELSGTYSTFIEARKDITKANYPIKKIQSTPESSWIKRIEFYSCNEKEGYLIIYTTRAEEYIHANVPITVWEEFSTAKSKGSYYNTNIVNRYPFNLK</sequence>
<dbReference type="STRING" id="913024.SAMN05421741_1267"/>
<evidence type="ECO:0000313" key="2">
    <source>
        <dbReference type="EMBL" id="SFO20261.1"/>
    </source>
</evidence>
<evidence type="ECO:0000313" key="3">
    <source>
        <dbReference type="Proteomes" id="UP000199036"/>
    </source>
</evidence>
<dbReference type="EMBL" id="FOVI01000026">
    <property type="protein sequence ID" value="SFO20261.1"/>
    <property type="molecule type" value="Genomic_DNA"/>
</dbReference>
<proteinExistence type="predicted"/>
<name>A0A1I5FAC7_9FLAO</name>
<feature type="domain" description="KTSC" evidence="1">
    <location>
        <begin position="79"/>
        <end position="115"/>
    </location>
</feature>